<gene>
    <name evidence="2" type="ORF">UFOPK3519_00938</name>
</gene>
<accession>A0A6J7G3J6</accession>
<feature type="compositionally biased region" description="Basic and acidic residues" evidence="1">
    <location>
        <begin position="37"/>
        <end position="52"/>
    </location>
</feature>
<protein>
    <submittedName>
        <fullName evidence="2">Unannotated protein</fullName>
    </submittedName>
</protein>
<feature type="region of interest" description="Disordered" evidence="1">
    <location>
        <begin position="36"/>
        <end position="70"/>
    </location>
</feature>
<reference evidence="2" key="1">
    <citation type="submission" date="2020-05" db="EMBL/GenBank/DDBJ databases">
        <authorList>
            <person name="Chiriac C."/>
            <person name="Salcher M."/>
            <person name="Ghai R."/>
            <person name="Kavagutti S V."/>
        </authorList>
    </citation>
    <scope>NUCLEOTIDE SEQUENCE</scope>
</reference>
<sequence length="143" mass="15902">MVWVWILDHGAHGAGYGTHYTADCQEHSVNVANAADATRDEAHPREVQERPRKAQRGTHGVLQGEFHQPPGRMLADGGSDAGLHHYVPTHTRTHGARWRIRNWYRTDSCPGSEKYRDNTLDLYEAGLSSRAPQPINGSLPSAE</sequence>
<proteinExistence type="predicted"/>
<dbReference type="EMBL" id="CAFBMG010000063">
    <property type="protein sequence ID" value="CAB4902982.1"/>
    <property type="molecule type" value="Genomic_DNA"/>
</dbReference>
<organism evidence="2">
    <name type="scientific">freshwater metagenome</name>
    <dbReference type="NCBI Taxonomy" id="449393"/>
    <lineage>
        <taxon>unclassified sequences</taxon>
        <taxon>metagenomes</taxon>
        <taxon>ecological metagenomes</taxon>
    </lineage>
</organism>
<dbReference type="AlphaFoldDB" id="A0A6J7G3J6"/>
<name>A0A6J7G3J6_9ZZZZ</name>
<evidence type="ECO:0000256" key="1">
    <source>
        <dbReference type="SAM" id="MobiDB-lite"/>
    </source>
</evidence>
<evidence type="ECO:0000313" key="2">
    <source>
        <dbReference type="EMBL" id="CAB4902982.1"/>
    </source>
</evidence>